<organism evidence="14 16">
    <name type="scientific">Corynebacterium glucuronolyticum</name>
    <dbReference type="NCBI Taxonomy" id="39791"/>
    <lineage>
        <taxon>Bacteria</taxon>
        <taxon>Bacillati</taxon>
        <taxon>Actinomycetota</taxon>
        <taxon>Actinomycetes</taxon>
        <taxon>Mycobacteriales</taxon>
        <taxon>Corynebacteriaceae</taxon>
        <taxon>Corynebacterium</taxon>
    </lineage>
</organism>
<dbReference type="SUPFAM" id="SSF54184">
    <property type="entry name" value="Penicillin-binding protein 2x (pbp-2x), c-terminal domain"/>
    <property type="match status" value="1"/>
</dbReference>
<dbReference type="GO" id="GO:0004674">
    <property type="term" value="F:protein serine/threonine kinase activity"/>
    <property type="evidence" value="ECO:0007669"/>
    <property type="project" value="UniProtKB-KW"/>
</dbReference>
<keyword evidence="6 14" id="KW-0418">Kinase</keyword>
<dbReference type="InterPro" id="IPR011009">
    <property type="entry name" value="Kinase-like_dom_sf"/>
</dbReference>
<dbReference type="SMART" id="SM00740">
    <property type="entry name" value="PASTA"/>
    <property type="match status" value="4"/>
</dbReference>
<keyword evidence="11" id="KW-0472">Membrane</keyword>
<keyword evidence="3" id="KW-0808">Transferase</keyword>
<dbReference type="Proteomes" id="UP000617681">
    <property type="component" value="Chromosome"/>
</dbReference>
<dbReference type="NCBIfam" id="NF033483">
    <property type="entry name" value="PknB_PASTA_kin"/>
    <property type="match status" value="1"/>
</dbReference>
<feature type="domain" description="PASTA" evidence="13">
    <location>
        <begin position="358"/>
        <end position="424"/>
    </location>
</feature>
<dbReference type="EMBL" id="CP069534">
    <property type="protein sequence ID" value="QRP70773.1"/>
    <property type="molecule type" value="Genomic_DNA"/>
</dbReference>
<evidence type="ECO:0000256" key="4">
    <source>
        <dbReference type="ARBA" id="ARBA00022737"/>
    </source>
</evidence>
<dbReference type="EC" id="2.7.11.1" evidence="1"/>
<dbReference type="Gene3D" id="3.30.200.20">
    <property type="entry name" value="Phosphorylase Kinase, domain 1"/>
    <property type="match status" value="1"/>
</dbReference>
<dbReference type="InterPro" id="IPR005543">
    <property type="entry name" value="PASTA_dom"/>
</dbReference>
<dbReference type="GO" id="GO:0005524">
    <property type="term" value="F:ATP binding"/>
    <property type="evidence" value="ECO:0007669"/>
    <property type="project" value="UniProtKB-UniRule"/>
</dbReference>
<keyword evidence="4" id="KW-0677">Repeat</keyword>
<evidence type="ECO:0000256" key="8">
    <source>
        <dbReference type="ARBA" id="ARBA00047899"/>
    </source>
</evidence>
<comment type="catalytic activity">
    <reaction evidence="8">
        <text>L-threonyl-[protein] + ATP = O-phospho-L-threonyl-[protein] + ADP + H(+)</text>
        <dbReference type="Rhea" id="RHEA:46608"/>
        <dbReference type="Rhea" id="RHEA-COMP:11060"/>
        <dbReference type="Rhea" id="RHEA-COMP:11605"/>
        <dbReference type="ChEBI" id="CHEBI:15378"/>
        <dbReference type="ChEBI" id="CHEBI:30013"/>
        <dbReference type="ChEBI" id="CHEBI:30616"/>
        <dbReference type="ChEBI" id="CHEBI:61977"/>
        <dbReference type="ChEBI" id="CHEBI:456216"/>
        <dbReference type="EC" id="2.7.11.1"/>
    </reaction>
</comment>
<dbReference type="GO" id="GO:0045717">
    <property type="term" value="P:negative regulation of fatty acid biosynthetic process"/>
    <property type="evidence" value="ECO:0007669"/>
    <property type="project" value="UniProtKB-ARBA"/>
</dbReference>
<feature type="binding site" evidence="10">
    <location>
        <position position="35"/>
    </location>
    <ligand>
        <name>ATP</name>
        <dbReference type="ChEBI" id="CHEBI:30616"/>
    </ligand>
</feature>
<dbReference type="PANTHER" id="PTHR43289">
    <property type="entry name" value="MITOGEN-ACTIVATED PROTEIN KINASE KINASE KINASE 20-RELATED"/>
    <property type="match status" value="1"/>
</dbReference>
<keyword evidence="2" id="KW-0723">Serine/threonine-protein kinase</keyword>
<evidence type="ECO:0000256" key="5">
    <source>
        <dbReference type="ARBA" id="ARBA00022741"/>
    </source>
</evidence>
<keyword evidence="11" id="KW-1133">Transmembrane helix</keyword>
<dbReference type="PROSITE" id="PS00107">
    <property type="entry name" value="PROTEIN_KINASE_ATP"/>
    <property type="match status" value="1"/>
</dbReference>
<dbReference type="CDD" id="cd14014">
    <property type="entry name" value="STKc_PknB_like"/>
    <property type="match status" value="1"/>
</dbReference>
<dbReference type="Gene3D" id="3.30.10.20">
    <property type="match status" value="4"/>
</dbReference>
<feature type="domain" description="PASTA" evidence="13">
    <location>
        <begin position="425"/>
        <end position="493"/>
    </location>
</feature>
<evidence type="ECO:0000256" key="6">
    <source>
        <dbReference type="ARBA" id="ARBA00022777"/>
    </source>
</evidence>
<dbReference type="GeneID" id="92758920"/>
<name>A0A7T4EG30_9CORY</name>
<dbReference type="SUPFAM" id="SSF56112">
    <property type="entry name" value="Protein kinase-like (PK-like)"/>
    <property type="match status" value="1"/>
</dbReference>
<keyword evidence="7 10" id="KW-0067">ATP-binding</keyword>
<dbReference type="PROSITE" id="PS51178">
    <property type="entry name" value="PASTA"/>
    <property type="match status" value="3"/>
</dbReference>
<dbReference type="RefSeq" id="WP_005391271.1">
    <property type="nucleotide sequence ID" value="NZ_CP066007.1"/>
</dbReference>
<dbReference type="FunFam" id="1.10.510.10:FF:000021">
    <property type="entry name" value="Serine/threonine protein kinase"/>
    <property type="match status" value="1"/>
</dbReference>
<evidence type="ECO:0000256" key="2">
    <source>
        <dbReference type="ARBA" id="ARBA00022527"/>
    </source>
</evidence>
<keyword evidence="5 10" id="KW-0547">Nucleotide-binding</keyword>
<evidence type="ECO:0000313" key="16">
    <source>
        <dbReference type="Proteomes" id="UP000596145"/>
    </source>
</evidence>
<protein>
    <recommendedName>
        <fullName evidence="1">non-specific serine/threonine protein kinase</fullName>
        <ecNumber evidence="1">2.7.11.1</ecNumber>
    </recommendedName>
</protein>
<evidence type="ECO:0000256" key="9">
    <source>
        <dbReference type="ARBA" id="ARBA00048679"/>
    </source>
</evidence>
<evidence type="ECO:0000256" key="1">
    <source>
        <dbReference type="ARBA" id="ARBA00012513"/>
    </source>
</evidence>
<dbReference type="InterPro" id="IPR008271">
    <property type="entry name" value="Ser/Thr_kinase_AS"/>
</dbReference>
<evidence type="ECO:0000313" key="15">
    <source>
        <dbReference type="EMBL" id="QRP70773.1"/>
    </source>
</evidence>
<evidence type="ECO:0000313" key="14">
    <source>
        <dbReference type="EMBL" id="QQB46734.1"/>
    </source>
</evidence>
<evidence type="ECO:0000256" key="10">
    <source>
        <dbReference type="PROSITE-ProRule" id="PRU10141"/>
    </source>
</evidence>
<proteinExistence type="predicted"/>
<dbReference type="CDD" id="cd06577">
    <property type="entry name" value="PASTA_pknB"/>
    <property type="match status" value="4"/>
</dbReference>
<dbReference type="Pfam" id="PF00069">
    <property type="entry name" value="Pkinase"/>
    <property type="match status" value="1"/>
</dbReference>
<evidence type="ECO:0000259" key="12">
    <source>
        <dbReference type="PROSITE" id="PS50011"/>
    </source>
</evidence>
<dbReference type="FunFam" id="3.30.200.20:FF:000035">
    <property type="entry name" value="Serine/threonine protein kinase Stk1"/>
    <property type="match status" value="1"/>
</dbReference>
<evidence type="ECO:0000256" key="3">
    <source>
        <dbReference type="ARBA" id="ARBA00022679"/>
    </source>
</evidence>
<dbReference type="SMART" id="SM00220">
    <property type="entry name" value="S_TKc"/>
    <property type="match status" value="1"/>
</dbReference>
<dbReference type="PROSITE" id="PS00108">
    <property type="entry name" value="PROTEIN_KINASE_ST"/>
    <property type="match status" value="1"/>
</dbReference>
<dbReference type="OrthoDB" id="9762169at2"/>
<feature type="transmembrane region" description="Helical" evidence="11">
    <location>
        <begin position="325"/>
        <end position="348"/>
    </location>
</feature>
<dbReference type="AlphaFoldDB" id="A0A7T4EG30"/>
<dbReference type="Gene3D" id="1.10.510.10">
    <property type="entry name" value="Transferase(Phosphotransferase) domain 1"/>
    <property type="match status" value="1"/>
</dbReference>
<dbReference type="InterPro" id="IPR017441">
    <property type="entry name" value="Protein_kinase_ATP_BS"/>
</dbReference>
<accession>A0A7T4EG30</accession>
<evidence type="ECO:0000256" key="7">
    <source>
        <dbReference type="ARBA" id="ARBA00022840"/>
    </source>
</evidence>
<dbReference type="EMBL" id="CP066007">
    <property type="protein sequence ID" value="QQB46734.1"/>
    <property type="molecule type" value="Genomic_DNA"/>
</dbReference>
<dbReference type="Pfam" id="PF03793">
    <property type="entry name" value="PASTA"/>
    <property type="match status" value="4"/>
</dbReference>
<reference evidence="14 16" key="1">
    <citation type="submission" date="2020-12" db="EMBL/GenBank/DDBJ databases">
        <title>FDA dAtabase for Regulatory Grade micrObial Sequences (FDA-ARGOS): Supporting development and validation of Infectious Disease Dx tests.</title>
        <authorList>
            <person name="Sproer C."/>
            <person name="Gronow S."/>
            <person name="Severitt S."/>
            <person name="Schroder I."/>
            <person name="Tallon L."/>
            <person name="Sadzewicz L."/>
            <person name="Zhao X."/>
            <person name="Boylan J."/>
            <person name="Ott S."/>
            <person name="Bowen H."/>
            <person name="Vavikolanu K."/>
            <person name="Mehta A."/>
            <person name="Aluvathingal J."/>
            <person name="Nadendla S."/>
            <person name="Lowell S."/>
            <person name="Myers T."/>
            <person name="Yan Y."/>
            <person name="Sichtig H."/>
        </authorList>
    </citation>
    <scope>NUCLEOTIDE SEQUENCE [LARGE SCALE GENOMIC DNA]</scope>
    <source>
        <strain evidence="14 16">FDAARGOS_1053</strain>
        <strain evidence="15">FDAARGOS_1191</strain>
    </source>
</reference>
<keyword evidence="11" id="KW-0812">Transmembrane</keyword>
<feature type="domain" description="Protein kinase" evidence="12">
    <location>
        <begin position="6"/>
        <end position="269"/>
    </location>
</feature>
<comment type="catalytic activity">
    <reaction evidence="9">
        <text>L-seryl-[protein] + ATP = O-phospho-L-seryl-[protein] + ADP + H(+)</text>
        <dbReference type="Rhea" id="RHEA:17989"/>
        <dbReference type="Rhea" id="RHEA-COMP:9863"/>
        <dbReference type="Rhea" id="RHEA-COMP:11604"/>
        <dbReference type="ChEBI" id="CHEBI:15378"/>
        <dbReference type="ChEBI" id="CHEBI:29999"/>
        <dbReference type="ChEBI" id="CHEBI:30616"/>
        <dbReference type="ChEBI" id="CHEBI:83421"/>
        <dbReference type="ChEBI" id="CHEBI:456216"/>
        <dbReference type="EC" id="2.7.11.1"/>
    </reaction>
</comment>
<gene>
    <name evidence="14" type="primary">pknB</name>
    <name evidence="14" type="ORF">I6I10_01980</name>
    <name evidence="15" type="ORF">I6J21_00920</name>
</gene>
<dbReference type="Proteomes" id="UP000596145">
    <property type="component" value="Chromosome"/>
</dbReference>
<evidence type="ECO:0000259" key="13">
    <source>
        <dbReference type="PROSITE" id="PS51178"/>
    </source>
</evidence>
<dbReference type="InterPro" id="IPR000719">
    <property type="entry name" value="Prot_kinase_dom"/>
</dbReference>
<dbReference type="PANTHER" id="PTHR43289:SF6">
    <property type="entry name" value="SERINE_THREONINE-PROTEIN KINASE NEKL-3"/>
    <property type="match status" value="1"/>
</dbReference>
<sequence length="634" mass="67060">MIASRYEIGDSIGTGGMSDVYQATDTILGRDVAIKILRNDLARDDGFRERFKKEAQNSAQLNHPAIVSVYDTGTIHRDGMDVPYIVMELVHGKTLRDVGPLPVREAAKIMEPVAQALACSHEAGIIHRDIKPANIMITNTGDVKVMDFGIAHATTDTTSAMTQTSAVIGTAQYLSPEQARGKVADGRSDIYATGCVFYELVTGHPPFEGETPFAVAYQHVTEDPAAPSTLVAGLTPSEALALDAVTLTAMAKNPHDRYQTAGELAEEFGTLARGGTPLAARSYAEPGATAVAEPEPAAAVAVGEPADFAESPEDAEPDEPKSNPWRWIVAVLAAIFLALAGVFAYNYLDLGGSNQKQTSQSVAIPQIANLPTEEALTKLESAGLKTTIKEETSPTVEKNHIIRTSPAENSRVPAGTTVEVYVSTGKEITEVPDLKNLNTADAQKRLEEEGLKLATTVKEDNSDTVKEGLILEQSPSAGSQVSKGTEVTITVSIGQKLVRVPAQNGTTFETAQSNLKAMGFGVQMQMVDGVEPEGTVISTAGEGTEVAEGTVVTVKVSNGQLIRTPNLVGLHVTQVGKTLEAAGHSGATNQQETPSTNLTEIDKVATQDPAAGTPIRKDQPVTIQVFTFAIPNVN</sequence>
<evidence type="ECO:0000256" key="11">
    <source>
        <dbReference type="SAM" id="Phobius"/>
    </source>
</evidence>
<feature type="domain" description="PASTA" evidence="13">
    <location>
        <begin position="555"/>
        <end position="627"/>
    </location>
</feature>
<dbReference type="PROSITE" id="PS50011">
    <property type="entry name" value="PROTEIN_KINASE_DOM"/>
    <property type="match status" value="1"/>
</dbReference>